<dbReference type="RefSeq" id="WP_102938134.1">
    <property type="nucleotide sequence ID" value="NZ_AP027149.1"/>
</dbReference>
<dbReference type="Gene3D" id="1.10.10.10">
    <property type="entry name" value="Winged helix-like DNA-binding domain superfamily/Winged helix DNA-binding domain"/>
    <property type="match status" value="1"/>
</dbReference>
<evidence type="ECO:0000256" key="3">
    <source>
        <dbReference type="ARBA" id="ARBA00023125"/>
    </source>
</evidence>
<dbReference type="Gene3D" id="3.40.190.290">
    <property type="match status" value="1"/>
</dbReference>
<dbReference type="InterPro" id="IPR036388">
    <property type="entry name" value="WH-like_DNA-bd_sf"/>
</dbReference>
<evidence type="ECO:0000256" key="1">
    <source>
        <dbReference type="ARBA" id="ARBA00009437"/>
    </source>
</evidence>
<dbReference type="PANTHER" id="PTHR30537">
    <property type="entry name" value="HTH-TYPE TRANSCRIPTIONAL REGULATOR"/>
    <property type="match status" value="1"/>
</dbReference>
<evidence type="ECO:0000313" key="6">
    <source>
        <dbReference type="EMBL" id="ARN82968.1"/>
    </source>
</evidence>
<feature type="domain" description="HTH lysR-type" evidence="5">
    <location>
        <begin position="20"/>
        <end position="77"/>
    </location>
</feature>
<dbReference type="STRING" id="655015.B1812_19910"/>
<sequence length="357" mass="39524">MQRGAAKMQHRETGSPLGQLAWDDLKFFLICAESGSFRKAGKLLRVDSATIVRRITRLEAAIGLRLFNRLTDGVTLTDEGRSVSQHARAMQRAASSIERHSKISSAGVRGRVRVAITEGLGVYWVLPRLLDFQKANRKLTFDLQATMEHTDIGRLEADMSVQFVRPERPDLISVRLGYLHVYPFASHGYRELYGLPSSMEEAGRHRLIQQAGPLLQPGVYEKVLGVDSLEGIVGVATNSSAAVLYAVERDAGIGFLPTYALTLGAKLIPVDVGFSHRLEIWLTYHPDLRNSSRHMVVVEWLRRIFDPVRFPCFGEKFIHPTELPRLLSDAAAINSIDGFAAANPDSPVGAELEEGAL</sequence>
<dbReference type="InterPro" id="IPR005119">
    <property type="entry name" value="LysR_subst-bd"/>
</dbReference>
<proteinExistence type="inferred from homology"/>
<dbReference type="InterPro" id="IPR036390">
    <property type="entry name" value="WH_DNA-bd_sf"/>
</dbReference>
<dbReference type="PANTHER" id="PTHR30537:SF3">
    <property type="entry name" value="TRANSCRIPTIONAL REGULATORY PROTEIN"/>
    <property type="match status" value="1"/>
</dbReference>
<evidence type="ECO:0000259" key="5">
    <source>
        <dbReference type="PROSITE" id="PS50931"/>
    </source>
</evidence>
<keyword evidence="2" id="KW-0805">Transcription regulation</keyword>
<organism evidence="6 7">
    <name type="scientific">Methylocystis bryophila</name>
    <dbReference type="NCBI Taxonomy" id="655015"/>
    <lineage>
        <taxon>Bacteria</taxon>
        <taxon>Pseudomonadati</taxon>
        <taxon>Pseudomonadota</taxon>
        <taxon>Alphaproteobacteria</taxon>
        <taxon>Hyphomicrobiales</taxon>
        <taxon>Methylocystaceae</taxon>
        <taxon>Methylocystis</taxon>
    </lineage>
</organism>
<comment type="similarity">
    <text evidence="1">Belongs to the LysR transcriptional regulatory family.</text>
</comment>
<dbReference type="Pfam" id="PF00126">
    <property type="entry name" value="HTH_1"/>
    <property type="match status" value="1"/>
</dbReference>
<evidence type="ECO:0000256" key="4">
    <source>
        <dbReference type="ARBA" id="ARBA00023163"/>
    </source>
</evidence>
<dbReference type="EMBL" id="CP019948">
    <property type="protein sequence ID" value="ARN82968.1"/>
    <property type="molecule type" value="Genomic_DNA"/>
</dbReference>
<dbReference type="GO" id="GO:0003700">
    <property type="term" value="F:DNA-binding transcription factor activity"/>
    <property type="evidence" value="ECO:0007669"/>
    <property type="project" value="InterPro"/>
</dbReference>
<keyword evidence="4" id="KW-0804">Transcription</keyword>
<dbReference type="AlphaFoldDB" id="A0A1W6MZH5"/>
<keyword evidence="3" id="KW-0238">DNA-binding</keyword>
<dbReference type="OrthoDB" id="7624726at2"/>
<dbReference type="InterPro" id="IPR000847">
    <property type="entry name" value="LysR_HTH_N"/>
</dbReference>
<gene>
    <name evidence="6" type="ORF">B1812_19910</name>
</gene>
<dbReference type="PROSITE" id="PS50931">
    <property type="entry name" value="HTH_LYSR"/>
    <property type="match status" value="1"/>
</dbReference>
<dbReference type="GO" id="GO:0006351">
    <property type="term" value="P:DNA-templated transcription"/>
    <property type="evidence" value="ECO:0007669"/>
    <property type="project" value="TreeGrafter"/>
</dbReference>
<dbReference type="InterPro" id="IPR058163">
    <property type="entry name" value="LysR-type_TF_proteobact-type"/>
</dbReference>
<dbReference type="GO" id="GO:0043565">
    <property type="term" value="F:sequence-specific DNA binding"/>
    <property type="evidence" value="ECO:0007669"/>
    <property type="project" value="TreeGrafter"/>
</dbReference>
<dbReference type="SUPFAM" id="SSF46785">
    <property type="entry name" value="Winged helix' DNA-binding domain"/>
    <property type="match status" value="1"/>
</dbReference>
<name>A0A1W6MZH5_9HYPH</name>
<keyword evidence="7" id="KW-1185">Reference proteome</keyword>
<dbReference type="SUPFAM" id="SSF53850">
    <property type="entry name" value="Periplasmic binding protein-like II"/>
    <property type="match status" value="1"/>
</dbReference>
<dbReference type="KEGG" id="mbry:B1812_19910"/>
<evidence type="ECO:0000256" key="2">
    <source>
        <dbReference type="ARBA" id="ARBA00023015"/>
    </source>
</evidence>
<reference evidence="6 7" key="1">
    <citation type="submission" date="2017-02" db="EMBL/GenBank/DDBJ databases">
        <authorList>
            <person name="Peterson S.W."/>
        </authorList>
    </citation>
    <scope>NUCLEOTIDE SEQUENCE [LARGE SCALE GENOMIC DNA]</scope>
    <source>
        <strain evidence="6 7">S285</strain>
    </source>
</reference>
<dbReference type="Pfam" id="PF03466">
    <property type="entry name" value="LysR_substrate"/>
    <property type="match status" value="1"/>
</dbReference>
<evidence type="ECO:0000313" key="7">
    <source>
        <dbReference type="Proteomes" id="UP000193978"/>
    </source>
</evidence>
<protein>
    <submittedName>
        <fullName evidence="6">LysR family transcriptional regulator</fullName>
    </submittedName>
</protein>
<dbReference type="Proteomes" id="UP000193978">
    <property type="component" value="Chromosome"/>
</dbReference>
<accession>A0A1W6MZH5</accession>